<organism evidence="1">
    <name type="scientific">Solanum chacoense</name>
    <name type="common">Chaco potato</name>
    <dbReference type="NCBI Taxonomy" id="4108"/>
    <lineage>
        <taxon>Eukaryota</taxon>
        <taxon>Viridiplantae</taxon>
        <taxon>Streptophyta</taxon>
        <taxon>Embryophyta</taxon>
        <taxon>Tracheophyta</taxon>
        <taxon>Spermatophyta</taxon>
        <taxon>Magnoliopsida</taxon>
        <taxon>eudicotyledons</taxon>
        <taxon>Gunneridae</taxon>
        <taxon>Pentapetalae</taxon>
        <taxon>asterids</taxon>
        <taxon>lamiids</taxon>
        <taxon>Solanales</taxon>
        <taxon>Solanaceae</taxon>
        <taxon>Solanoideae</taxon>
        <taxon>Solaneae</taxon>
        <taxon>Solanum</taxon>
    </lineage>
</organism>
<dbReference type="EMBL" id="GEDG01022868">
    <property type="protein sequence ID" value="JAP17171.1"/>
    <property type="molecule type" value="Transcribed_RNA"/>
</dbReference>
<protein>
    <submittedName>
        <fullName evidence="1">Putative ovule protein</fullName>
    </submittedName>
</protein>
<dbReference type="AlphaFoldDB" id="A0A0V0HAH0"/>
<proteinExistence type="predicted"/>
<evidence type="ECO:0000313" key="1">
    <source>
        <dbReference type="EMBL" id="JAP17171.1"/>
    </source>
</evidence>
<accession>A0A0V0HAH0</accession>
<sequence>MGSLIEEVPFDFSLYRSSRFSSVSSLQSLSSSWSLSLRVSFSLIRSQSASALISLVLESSALKSLDNSAFK</sequence>
<name>A0A0V0HAH0_SOLCH</name>
<reference evidence="1" key="1">
    <citation type="submission" date="2015-12" db="EMBL/GenBank/DDBJ databases">
        <title>Gene expression during late stages of embryo sac development: a critical building block for successful pollen-pistil interactions.</title>
        <authorList>
            <person name="Liu Y."/>
            <person name="Joly V."/>
            <person name="Sabar M."/>
            <person name="Matton D.P."/>
        </authorList>
    </citation>
    <scope>NUCLEOTIDE SEQUENCE</scope>
</reference>